<dbReference type="Pfam" id="PF13439">
    <property type="entry name" value="Glyco_transf_4"/>
    <property type="match status" value="1"/>
</dbReference>
<dbReference type="Pfam" id="PF00534">
    <property type="entry name" value="Glycos_transf_1"/>
    <property type="match status" value="1"/>
</dbReference>
<reference evidence="4" key="1">
    <citation type="submission" date="2024-07" db="EMBL/GenBank/DDBJ databases">
        <title>Complete genome sequence of Prevotella sp. YM-2024 GTC17253.</title>
        <authorList>
            <person name="Hayashi M."/>
            <person name="Muto Y."/>
            <person name="Tanaka K."/>
            <person name="Niwa H."/>
        </authorList>
    </citation>
    <scope>NUCLEOTIDE SEQUENCE</scope>
    <source>
        <strain evidence="4">GTC17253</strain>
    </source>
</reference>
<evidence type="ECO:0000313" key="4">
    <source>
        <dbReference type="EMBL" id="BFO70208.1"/>
    </source>
</evidence>
<feature type="domain" description="Glycosyltransferase subfamily 4-like N-terminal" evidence="3">
    <location>
        <begin position="55"/>
        <end position="165"/>
    </location>
</feature>
<sequence>MKVLFDHQIFNYVFGGASKYFSMLLANMSPDLWETTSLFSSNEYVKSLGLFKTYPYRFRGQAILADYLNRPYTNMVMRRQNFDVYHQTNFGTFCFAALGNKPMVTTYHDSNLSTIDPHPEIVERQRKSLDRAQAIIAVSANTQKDLLELFPGHEKKVRVIYHGIEMPDMSLLPHQRLVERPYILYVGRRTEYKNFKLFIQAFSLLSQKEDVCLVCTSERFTAEEMEMFAKLGISDKVIHIKANEVMMKQLYRDAITFVFPSLYEGFGMPILEAWSCHCPVILSDCSCFPEIAGNAALYFNAKSIEECCNCMMHLISDNQQRDELIRLGDQRVVQFSWERCTQAHLEIYKELMD</sequence>
<dbReference type="PANTHER" id="PTHR46401">
    <property type="entry name" value="GLYCOSYLTRANSFERASE WBBK-RELATED"/>
    <property type="match status" value="1"/>
</dbReference>
<accession>A0AB33IQP6</accession>
<protein>
    <recommendedName>
        <fullName evidence="5">Glycosyltransferase family 1 protein</fullName>
    </recommendedName>
</protein>
<dbReference type="Gene3D" id="3.40.50.2000">
    <property type="entry name" value="Glycogen Phosphorylase B"/>
    <property type="match status" value="2"/>
</dbReference>
<dbReference type="AlphaFoldDB" id="A0AB33IQP6"/>
<evidence type="ECO:0008006" key="5">
    <source>
        <dbReference type="Google" id="ProtNLM"/>
    </source>
</evidence>
<proteinExistence type="predicted"/>
<organism evidence="4">
    <name type="scientific">Prevotella sp. GTC17253</name>
    <dbReference type="NCBI Taxonomy" id="3236793"/>
    <lineage>
        <taxon>Bacteria</taxon>
        <taxon>Pseudomonadati</taxon>
        <taxon>Bacteroidota</taxon>
        <taxon>Bacteroidia</taxon>
        <taxon>Bacteroidales</taxon>
        <taxon>Prevotellaceae</taxon>
        <taxon>Prevotella</taxon>
    </lineage>
</organism>
<dbReference type="InterPro" id="IPR001296">
    <property type="entry name" value="Glyco_trans_1"/>
</dbReference>
<evidence type="ECO:0000259" key="3">
    <source>
        <dbReference type="Pfam" id="PF13439"/>
    </source>
</evidence>
<dbReference type="GO" id="GO:0009103">
    <property type="term" value="P:lipopolysaccharide biosynthetic process"/>
    <property type="evidence" value="ECO:0007669"/>
    <property type="project" value="TreeGrafter"/>
</dbReference>
<evidence type="ECO:0000259" key="2">
    <source>
        <dbReference type="Pfam" id="PF00534"/>
    </source>
</evidence>
<feature type="domain" description="Glycosyl transferase family 1" evidence="2">
    <location>
        <begin position="179"/>
        <end position="326"/>
    </location>
</feature>
<dbReference type="EMBL" id="AP035785">
    <property type="protein sequence ID" value="BFO70208.1"/>
    <property type="molecule type" value="Genomic_DNA"/>
</dbReference>
<dbReference type="SUPFAM" id="SSF53756">
    <property type="entry name" value="UDP-Glycosyltransferase/glycogen phosphorylase"/>
    <property type="match status" value="1"/>
</dbReference>
<dbReference type="PANTHER" id="PTHR46401:SF2">
    <property type="entry name" value="GLYCOSYLTRANSFERASE WBBK-RELATED"/>
    <property type="match status" value="1"/>
</dbReference>
<keyword evidence="1" id="KW-0808">Transferase</keyword>
<dbReference type="InterPro" id="IPR028098">
    <property type="entry name" value="Glyco_trans_4-like_N"/>
</dbReference>
<name>A0AB33IQP6_9BACT</name>
<dbReference type="CDD" id="cd03809">
    <property type="entry name" value="GT4_MtfB-like"/>
    <property type="match status" value="1"/>
</dbReference>
<dbReference type="GO" id="GO:0016757">
    <property type="term" value="F:glycosyltransferase activity"/>
    <property type="evidence" value="ECO:0007669"/>
    <property type="project" value="InterPro"/>
</dbReference>
<evidence type="ECO:0000256" key="1">
    <source>
        <dbReference type="ARBA" id="ARBA00022679"/>
    </source>
</evidence>
<gene>
    <name evidence="4" type="ORF">GTC17253_01740</name>
</gene>